<dbReference type="AlphaFoldDB" id="Q0C6L4"/>
<sequence>MPTNDTNRSTLRRRSLGYITPVSFELSGETAQVFYLFNDPLGEFTLLDEGPRSTSQKINRVPSSSTLD</sequence>
<gene>
    <name evidence="2" type="ordered locus">Pcar_3304</name>
</gene>
<feature type="compositionally biased region" description="Polar residues" evidence="1">
    <location>
        <begin position="52"/>
        <end position="68"/>
    </location>
</feature>
<dbReference type="EMBL" id="CP000142">
    <property type="protein sequence ID" value="ABI81923.1"/>
    <property type="molecule type" value="Genomic_DNA"/>
</dbReference>
<proteinExistence type="predicted"/>
<accession>Q0C6L4</accession>
<dbReference type="Proteomes" id="UP000002534">
    <property type="component" value="Chromosome"/>
</dbReference>
<reference evidence="2 3" key="2">
    <citation type="journal article" date="2012" name="BMC Genomics">
        <title>The genome of Pelobacter carbinolicus reveals surprising metabolic capabilities and physiological features.</title>
        <authorList>
            <person name="Aklujkar M."/>
            <person name="Haveman S.A."/>
            <person name="Didonato R.Jr."/>
            <person name="Chertkov O."/>
            <person name="Han C.S."/>
            <person name="Land M.L."/>
            <person name="Brown P."/>
            <person name="Lovley D.R."/>
        </authorList>
    </citation>
    <scope>NUCLEOTIDE SEQUENCE [LARGE SCALE GENOMIC DNA]</scope>
    <source>
        <strain evidence="3">DSM 2380 / NBRC 103641 / GraBd1</strain>
    </source>
</reference>
<reference evidence="3" key="1">
    <citation type="submission" date="2005-10" db="EMBL/GenBank/DDBJ databases">
        <title>Complete sequence of Pelobacter carbinolicus DSM 2380.</title>
        <authorList>
            <person name="Copeland A."/>
            <person name="Lucas S."/>
            <person name="Lapidus A."/>
            <person name="Barry K."/>
            <person name="Detter J.C."/>
            <person name="Glavina T."/>
            <person name="Hammon N."/>
            <person name="Israni S."/>
            <person name="Pitluck S."/>
            <person name="Chertkov O."/>
            <person name="Schmutz J."/>
            <person name="Larimer F."/>
            <person name="Land M."/>
            <person name="Kyrpides N."/>
            <person name="Ivanova N."/>
            <person name="Richardson P."/>
        </authorList>
    </citation>
    <scope>NUCLEOTIDE SEQUENCE [LARGE SCALE GENOMIC DNA]</scope>
    <source>
        <strain evidence="3">DSM 2380 / NBRC 103641 / GraBd1</strain>
    </source>
</reference>
<name>Q0C6L4_SYNC1</name>
<evidence type="ECO:0000256" key="1">
    <source>
        <dbReference type="SAM" id="MobiDB-lite"/>
    </source>
</evidence>
<dbReference type="KEGG" id="pca:Pcar_3304"/>
<organism evidence="2 3">
    <name type="scientific">Syntrophotalea carbinolica (strain DSM 2380 / NBRC 103641 / GraBd1)</name>
    <name type="common">Pelobacter carbinolicus</name>
    <dbReference type="NCBI Taxonomy" id="338963"/>
    <lineage>
        <taxon>Bacteria</taxon>
        <taxon>Pseudomonadati</taxon>
        <taxon>Thermodesulfobacteriota</taxon>
        <taxon>Desulfuromonadia</taxon>
        <taxon>Desulfuromonadales</taxon>
        <taxon>Syntrophotaleaceae</taxon>
        <taxon>Syntrophotalea</taxon>
    </lineage>
</organism>
<keyword evidence="3" id="KW-1185">Reference proteome</keyword>
<evidence type="ECO:0000313" key="3">
    <source>
        <dbReference type="Proteomes" id="UP000002534"/>
    </source>
</evidence>
<evidence type="ECO:0000313" key="2">
    <source>
        <dbReference type="EMBL" id="ABI81923.1"/>
    </source>
</evidence>
<protein>
    <submittedName>
        <fullName evidence="2">Uncharacterized protein</fullName>
    </submittedName>
</protein>
<dbReference type="STRING" id="338963.Pcar_3304"/>
<feature type="region of interest" description="Disordered" evidence="1">
    <location>
        <begin position="48"/>
        <end position="68"/>
    </location>
</feature>
<dbReference type="HOGENOM" id="CLU_2790250_0_0_7"/>